<feature type="domain" description="Integral membrane bound transporter" evidence="9">
    <location>
        <begin position="416"/>
        <end position="537"/>
    </location>
</feature>
<dbReference type="InterPro" id="IPR049453">
    <property type="entry name" value="Memb_transporter_dom"/>
</dbReference>
<evidence type="ECO:0000313" key="11">
    <source>
        <dbReference type="Proteomes" id="UP000620064"/>
    </source>
</evidence>
<protein>
    <submittedName>
        <fullName evidence="10">Membrane protein</fullName>
    </submittedName>
</protein>
<feature type="transmembrane region" description="Helical" evidence="7">
    <location>
        <begin position="400"/>
        <end position="418"/>
    </location>
</feature>
<evidence type="ECO:0000256" key="1">
    <source>
        <dbReference type="ARBA" id="ARBA00004651"/>
    </source>
</evidence>
<feature type="transmembrane region" description="Helical" evidence="7">
    <location>
        <begin position="471"/>
        <end position="488"/>
    </location>
</feature>
<feature type="transmembrane region" description="Helical" evidence="7">
    <location>
        <begin position="68"/>
        <end position="85"/>
    </location>
</feature>
<feature type="transmembrane region" description="Helical" evidence="7">
    <location>
        <begin position="138"/>
        <end position="161"/>
    </location>
</feature>
<proteinExistence type="inferred from homology"/>
<comment type="similarity">
    <text evidence="6">Belongs to the YccS/YhfK family.</text>
</comment>
<keyword evidence="5 7" id="KW-0472">Membrane</keyword>
<evidence type="ECO:0000259" key="9">
    <source>
        <dbReference type="Pfam" id="PF13515"/>
    </source>
</evidence>
<feature type="transmembrane region" description="Helical" evidence="7">
    <location>
        <begin position="42"/>
        <end position="61"/>
    </location>
</feature>
<feature type="transmembrane region" description="Helical" evidence="7">
    <location>
        <begin position="424"/>
        <end position="439"/>
    </location>
</feature>
<sequence>MNYQTEIKRFTNSHFIYAGFRNALAVIFPSILLVYTGRFQDYFLFPLGTILIAYADITGSYKEKRKSFLKISVLYFFAALVPSLLKDNLFFIYIEIILFGIILSMLGVFGKWMDIVGSLTLLVFAIFIDGIAGKHSALYNAVVFFAGTLWFILVYVVDYLLRPHQQARRMIGENYIEISKYLKIKSKFYNSKTDFDGVFKEIIQQQIKIKEYQEATRDIVFKTKEMVEGNKPSHDYLLQVFLYSFDLYEKIILTTTDYKKMQETFADKGILNDIENYLLIFSEELRKFGISIQSGKKPHKILYLKNELKSLQKQYFDFVEKEFHQDRLEDLLSIKQILLRITEITEEFRKVIKLNPISGQDTNNIKKDLQLHEFIEFDRTFDFKYLFSQFSFKNNHFKHAIRITFALLIGYSLAQISALHIERPYWVLISILAIMKPAYSITQKRYFYRLYGTLAGVTGGFLIIYFIDNHYLLLFLFLISLTFTLGLMQKKYSVAVFFMTIFVFILLDLAGAVPNKVDIFKERLYDTLYGIFIGFIVSYLVLPAWEIRKTKSHSTSLVEAIRDYFNIVIDLMLEKKVNIHEYKLKRKSALNSIANLADNFQKMFIDPKSKQKNIDYLYRFLNSSNLLTSYIASLYQYSKNNNSYSEIDFKIWKEKINQIFEHSILCIKDEIAHEQKGQPLIAEEFFETKKQLIEEWKNELLHQQLEVNENHEKNYFTELNSIQELLKLLYREASVQNHLSIKIFSNNH</sequence>
<evidence type="ECO:0000256" key="5">
    <source>
        <dbReference type="ARBA" id="ARBA00023136"/>
    </source>
</evidence>
<evidence type="ECO:0000256" key="6">
    <source>
        <dbReference type="ARBA" id="ARBA00043993"/>
    </source>
</evidence>
<feature type="transmembrane region" description="Helical" evidence="7">
    <location>
        <begin position="527"/>
        <end position="545"/>
    </location>
</feature>
<keyword evidence="4 7" id="KW-1133">Transmembrane helix</keyword>
<evidence type="ECO:0000256" key="2">
    <source>
        <dbReference type="ARBA" id="ARBA00022475"/>
    </source>
</evidence>
<comment type="subcellular location">
    <subcellularLocation>
        <location evidence="1">Cell membrane</location>
        <topology evidence="1">Multi-pass membrane protein</topology>
    </subcellularLocation>
</comment>
<dbReference type="Pfam" id="PF12805">
    <property type="entry name" value="FUSC-like"/>
    <property type="match status" value="1"/>
</dbReference>
<keyword evidence="11" id="KW-1185">Reference proteome</keyword>
<evidence type="ECO:0000256" key="3">
    <source>
        <dbReference type="ARBA" id="ARBA00022692"/>
    </source>
</evidence>
<dbReference type="Pfam" id="PF13515">
    <property type="entry name" value="FUSC_2"/>
    <property type="match status" value="1"/>
</dbReference>
<keyword evidence="3 7" id="KW-0812">Transmembrane</keyword>
<dbReference type="PANTHER" id="PTHR30509:SF8">
    <property type="entry name" value="INNER MEMBRANE PROTEIN YCCS"/>
    <property type="match status" value="1"/>
</dbReference>
<feature type="transmembrane region" description="Helical" evidence="7">
    <location>
        <begin position="495"/>
        <end position="515"/>
    </location>
</feature>
<feature type="transmembrane region" description="Helical" evidence="7">
    <location>
        <begin position="115"/>
        <end position="132"/>
    </location>
</feature>
<comment type="caution">
    <text evidence="10">The sequence shown here is derived from an EMBL/GenBank/DDBJ whole genome shotgun (WGS) entry which is preliminary data.</text>
</comment>
<dbReference type="EMBL" id="BMLV01000001">
    <property type="protein sequence ID" value="GGP01203.1"/>
    <property type="molecule type" value="Genomic_DNA"/>
</dbReference>
<organism evidence="10 11">
    <name type="scientific">Cloacibacterium rupense</name>
    <dbReference type="NCBI Taxonomy" id="517423"/>
    <lineage>
        <taxon>Bacteria</taxon>
        <taxon>Pseudomonadati</taxon>
        <taxon>Bacteroidota</taxon>
        <taxon>Flavobacteriia</taxon>
        <taxon>Flavobacteriales</taxon>
        <taxon>Weeksellaceae</taxon>
    </lineage>
</organism>
<feature type="transmembrane region" description="Helical" evidence="7">
    <location>
        <begin position="91"/>
        <end position="108"/>
    </location>
</feature>
<dbReference type="RefSeq" id="WP_188616111.1">
    <property type="nucleotide sequence ID" value="NZ_BMLV01000001.1"/>
</dbReference>
<evidence type="ECO:0000313" key="10">
    <source>
        <dbReference type="EMBL" id="GGP01203.1"/>
    </source>
</evidence>
<feature type="transmembrane region" description="Helical" evidence="7">
    <location>
        <begin position="15"/>
        <end position="36"/>
    </location>
</feature>
<dbReference type="Proteomes" id="UP000620064">
    <property type="component" value="Unassembled WGS sequence"/>
</dbReference>
<dbReference type="PANTHER" id="PTHR30509">
    <property type="entry name" value="P-HYDROXYBENZOIC ACID EFFLUX PUMP SUBUNIT-RELATED"/>
    <property type="match status" value="1"/>
</dbReference>
<feature type="transmembrane region" description="Helical" evidence="7">
    <location>
        <begin position="446"/>
        <end position="465"/>
    </location>
</feature>
<evidence type="ECO:0000259" key="8">
    <source>
        <dbReference type="Pfam" id="PF12805"/>
    </source>
</evidence>
<dbReference type="InterPro" id="IPR032692">
    <property type="entry name" value="YccS_N"/>
</dbReference>
<feature type="domain" description="Integral membrane protein YccS N-terminal" evidence="8">
    <location>
        <begin position="70"/>
        <end position="344"/>
    </location>
</feature>
<reference evidence="11" key="1">
    <citation type="journal article" date="2019" name="Int. J. Syst. Evol. Microbiol.">
        <title>The Global Catalogue of Microorganisms (GCM) 10K type strain sequencing project: providing services to taxonomists for standard genome sequencing and annotation.</title>
        <authorList>
            <consortium name="The Broad Institute Genomics Platform"/>
            <consortium name="The Broad Institute Genome Sequencing Center for Infectious Disease"/>
            <person name="Wu L."/>
            <person name="Ma J."/>
        </authorList>
    </citation>
    <scope>NUCLEOTIDE SEQUENCE [LARGE SCALE GENOMIC DNA]</scope>
    <source>
        <strain evidence="11">CGMCC 1.7656</strain>
    </source>
</reference>
<name>A0ABQ2NED1_9FLAO</name>
<accession>A0ABQ2NED1</accession>
<evidence type="ECO:0000256" key="7">
    <source>
        <dbReference type="SAM" id="Phobius"/>
    </source>
</evidence>
<gene>
    <name evidence="10" type="ORF">GCM10010992_00890</name>
</gene>
<keyword evidence="2" id="KW-1003">Cell membrane</keyword>
<evidence type="ECO:0000256" key="4">
    <source>
        <dbReference type="ARBA" id="ARBA00022989"/>
    </source>
</evidence>